<dbReference type="EMBL" id="BTGU01000188">
    <property type="protein sequence ID" value="GMN64609.1"/>
    <property type="molecule type" value="Genomic_DNA"/>
</dbReference>
<reference evidence="2" key="1">
    <citation type="submission" date="2023-07" db="EMBL/GenBank/DDBJ databases">
        <title>draft genome sequence of fig (Ficus carica).</title>
        <authorList>
            <person name="Takahashi T."/>
            <person name="Nishimura K."/>
        </authorList>
    </citation>
    <scope>NUCLEOTIDE SEQUENCE</scope>
</reference>
<evidence type="ECO:0000313" key="2">
    <source>
        <dbReference type="EMBL" id="GMN64609.1"/>
    </source>
</evidence>
<sequence length="64" mass="7502">MTEGVGVRDNSKTDSSTWASVGRKSREKYRSRGTHEQQSYREHGRTVNPFRFNVQRFKGRVKLD</sequence>
<accession>A0AA88J7I0</accession>
<name>A0AA88J7I0_FICCA</name>
<organism evidence="2 3">
    <name type="scientific">Ficus carica</name>
    <name type="common">Common fig</name>
    <dbReference type="NCBI Taxonomy" id="3494"/>
    <lineage>
        <taxon>Eukaryota</taxon>
        <taxon>Viridiplantae</taxon>
        <taxon>Streptophyta</taxon>
        <taxon>Embryophyta</taxon>
        <taxon>Tracheophyta</taxon>
        <taxon>Spermatophyta</taxon>
        <taxon>Magnoliopsida</taxon>
        <taxon>eudicotyledons</taxon>
        <taxon>Gunneridae</taxon>
        <taxon>Pentapetalae</taxon>
        <taxon>rosids</taxon>
        <taxon>fabids</taxon>
        <taxon>Rosales</taxon>
        <taxon>Moraceae</taxon>
        <taxon>Ficeae</taxon>
        <taxon>Ficus</taxon>
    </lineage>
</organism>
<feature type="region of interest" description="Disordered" evidence="1">
    <location>
        <begin position="1"/>
        <end position="47"/>
    </location>
</feature>
<comment type="caution">
    <text evidence="2">The sequence shown here is derived from an EMBL/GenBank/DDBJ whole genome shotgun (WGS) entry which is preliminary data.</text>
</comment>
<evidence type="ECO:0000256" key="1">
    <source>
        <dbReference type="SAM" id="MobiDB-lite"/>
    </source>
</evidence>
<evidence type="ECO:0000313" key="3">
    <source>
        <dbReference type="Proteomes" id="UP001187192"/>
    </source>
</evidence>
<dbReference type="Proteomes" id="UP001187192">
    <property type="component" value="Unassembled WGS sequence"/>
</dbReference>
<protein>
    <submittedName>
        <fullName evidence="2">Uncharacterized protein</fullName>
    </submittedName>
</protein>
<proteinExistence type="predicted"/>
<dbReference type="AlphaFoldDB" id="A0AA88J7I0"/>
<gene>
    <name evidence="2" type="ORF">TIFTF001_033700</name>
</gene>
<keyword evidence="3" id="KW-1185">Reference proteome</keyword>
<feature type="compositionally biased region" description="Basic and acidic residues" evidence="1">
    <location>
        <begin position="28"/>
        <end position="45"/>
    </location>
</feature>